<feature type="signal peptide" evidence="1">
    <location>
        <begin position="1"/>
        <end position="19"/>
    </location>
</feature>
<dbReference type="AlphaFoldDB" id="A0A8S1F3C5"/>
<protein>
    <recommendedName>
        <fullName evidence="4">DUF281 domain-containing protein</fullName>
    </recommendedName>
</protein>
<accession>A0A8S1F3C5</accession>
<keyword evidence="3" id="KW-1185">Reference proteome</keyword>
<reference evidence="2 3" key="1">
    <citation type="submission" date="2020-04" db="EMBL/GenBank/DDBJ databases">
        <authorList>
            <person name="Laetsch R D."/>
            <person name="Stevens L."/>
            <person name="Kumar S."/>
            <person name="Blaxter L. M."/>
        </authorList>
    </citation>
    <scope>NUCLEOTIDE SEQUENCE [LARGE SCALE GENOMIC DNA]</scope>
</reference>
<dbReference type="Proteomes" id="UP000494206">
    <property type="component" value="Unassembled WGS sequence"/>
</dbReference>
<dbReference type="EMBL" id="CADEPM010000006">
    <property type="protein sequence ID" value="CAB3407305.1"/>
    <property type="molecule type" value="Genomic_DNA"/>
</dbReference>
<feature type="chain" id="PRO_5035803165" description="DUF281 domain-containing protein" evidence="1">
    <location>
        <begin position="20"/>
        <end position="152"/>
    </location>
</feature>
<keyword evidence="1" id="KW-0732">Signal</keyword>
<sequence length="152" mass="17226">MAFVIKFVVLIFIIPLTEPKRCYDCAPVARSVNNNCVCGNFQVGGPFDLNQAYFSQTRESCHAQLICNGAPNMIVGAHKKNGDTYGLANHRWVYLEPTCRDFFIDFGIRCNYTSQQWLITKIPVNTVRYEKTGVIEDFVLPIQLTYLACSTN</sequence>
<evidence type="ECO:0000313" key="3">
    <source>
        <dbReference type="Proteomes" id="UP000494206"/>
    </source>
</evidence>
<name>A0A8S1F3C5_9PELO</name>
<gene>
    <name evidence="2" type="ORF">CBOVIS_LOCUS9254</name>
</gene>
<proteinExistence type="predicted"/>
<organism evidence="2 3">
    <name type="scientific">Caenorhabditis bovis</name>
    <dbReference type="NCBI Taxonomy" id="2654633"/>
    <lineage>
        <taxon>Eukaryota</taxon>
        <taxon>Metazoa</taxon>
        <taxon>Ecdysozoa</taxon>
        <taxon>Nematoda</taxon>
        <taxon>Chromadorea</taxon>
        <taxon>Rhabditida</taxon>
        <taxon>Rhabditina</taxon>
        <taxon>Rhabditomorpha</taxon>
        <taxon>Rhabditoidea</taxon>
        <taxon>Rhabditidae</taxon>
        <taxon>Peloderinae</taxon>
        <taxon>Caenorhabditis</taxon>
    </lineage>
</organism>
<evidence type="ECO:0000313" key="2">
    <source>
        <dbReference type="EMBL" id="CAB3407305.1"/>
    </source>
</evidence>
<evidence type="ECO:0008006" key="4">
    <source>
        <dbReference type="Google" id="ProtNLM"/>
    </source>
</evidence>
<comment type="caution">
    <text evidence="2">The sequence shown here is derived from an EMBL/GenBank/DDBJ whole genome shotgun (WGS) entry which is preliminary data.</text>
</comment>
<evidence type="ECO:0000256" key="1">
    <source>
        <dbReference type="SAM" id="SignalP"/>
    </source>
</evidence>